<accession>A0A7L4XWP6</accession>
<dbReference type="CDD" id="cd03192">
    <property type="entry name" value="GST_C_Sigma_like"/>
    <property type="match status" value="1"/>
</dbReference>
<dbReference type="GO" id="GO:0004364">
    <property type="term" value="F:glutathione transferase activity"/>
    <property type="evidence" value="ECO:0007669"/>
    <property type="project" value="UniProtKB-EC"/>
</dbReference>
<dbReference type="InterPro" id="IPR040079">
    <property type="entry name" value="Glutathione_S-Trfase"/>
</dbReference>
<dbReference type="InterPro" id="IPR010987">
    <property type="entry name" value="Glutathione-S-Trfase_C-like"/>
</dbReference>
<comment type="catalytic activity">
    <reaction evidence="4">
        <text>RX + glutathione = an S-substituted glutathione + a halide anion + H(+)</text>
        <dbReference type="Rhea" id="RHEA:16437"/>
        <dbReference type="ChEBI" id="CHEBI:15378"/>
        <dbReference type="ChEBI" id="CHEBI:16042"/>
        <dbReference type="ChEBI" id="CHEBI:17792"/>
        <dbReference type="ChEBI" id="CHEBI:57925"/>
        <dbReference type="ChEBI" id="CHEBI:90779"/>
        <dbReference type="EC" id="2.5.1.18"/>
    </reaction>
</comment>
<dbReference type="GO" id="GO:0006749">
    <property type="term" value="P:glutathione metabolic process"/>
    <property type="evidence" value="ECO:0007669"/>
    <property type="project" value="TreeGrafter"/>
</dbReference>
<gene>
    <name evidence="7" type="primary">GSTSigma3</name>
</gene>
<dbReference type="InterPro" id="IPR036249">
    <property type="entry name" value="Thioredoxin-like_sf"/>
</dbReference>
<evidence type="ECO:0000259" key="6">
    <source>
        <dbReference type="PROSITE" id="PS50405"/>
    </source>
</evidence>
<evidence type="ECO:0000256" key="3">
    <source>
        <dbReference type="ARBA" id="ARBA00038317"/>
    </source>
</evidence>
<dbReference type="SFLD" id="SFLDG01205">
    <property type="entry name" value="AMPS.1"/>
    <property type="match status" value="1"/>
</dbReference>
<name>A0A7L4XWP6_GLYPY</name>
<dbReference type="CDD" id="cd03039">
    <property type="entry name" value="GST_N_Sigma_like"/>
    <property type="match status" value="1"/>
</dbReference>
<dbReference type="SFLD" id="SFLDG00363">
    <property type="entry name" value="AMPS_(cytGST):_Alpha-__Mu-__Pi"/>
    <property type="match status" value="1"/>
</dbReference>
<dbReference type="PROSITE" id="PS50404">
    <property type="entry name" value="GST_NTER"/>
    <property type="match status" value="1"/>
</dbReference>
<dbReference type="Gene3D" id="1.20.1050.130">
    <property type="match status" value="1"/>
</dbReference>
<evidence type="ECO:0000259" key="5">
    <source>
        <dbReference type="PROSITE" id="PS50404"/>
    </source>
</evidence>
<dbReference type="InterPro" id="IPR004046">
    <property type="entry name" value="GST_C"/>
</dbReference>
<proteinExistence type="evidence at transcript level"/>
<dbReference type="PROSITE" id="PS50405">
    <property type="entry name" value="GST_CTER"/>
    <property type="match status" value="1"/>
</dbReference>
<comment type="similarity">
    <text evidence="3">Belongs to the GST superfamily. Sigma family.</text>
</comment>
<dbReference type="AlphaFoldDB" id="A0A7L4XWP6"/>
<evidence type="ECO:0000256" key="1">
    <source>
        <dbReference type="ARBA" id="ARBA00012452"/>
    </source>
</evidence>
<reference evidence="7" key="1">
    <citation type="submission" date="2018-11" db="EMBL/GenBank/DDBJ databases">
        <authorList>
            <person name="Sheng S."/>
        </authorList>
    </citation>
    <scope>NUCLEOTIDE SEQUENCE</scope>
</reference>
<evidence type="ECO:0000256" key="4">
    <source>
        <dbReference type="ARBA" id="ARBA00047960"/>
    </source>
</evidence>
<organism evidence="7">
    <name type="scientific">Glyphodes pyloalis</name>
    <name type="common">Lesser mulberry snout moth</name>
    <dbReference type="NCBI Taxonomy" id="1242752"/>
    <lineage>
        <taxon>Eukaryota</taxon>
        <taxon>Metazoa</taxon>
        <taxon>Ecdysozoa</taxon>
        <taxon>Arthropoda</taxon>
        <taxon>Hexapoda</taxon>
        <taxon>Insecta</taxon>
        <taxon>Pterygota</taxon>
        <taxon>Neoptera</taxon>
        <taxon>Endopterygota</taxon>
        <taxon>Lepidoptera</taxon>
        <taxon>Glossata</taxon>
        <taxon>Ditrysia</taxon>
        <taxon>Pyraloidea</taxon>
        <taxon>Crambidae</taxon>
        <taxon>Spilomelinae</taxon>
        <taxon>Glyphodes</taxon>
    </lineage>
</organism>
<evidence type="ECO:0000313" key="7">
    <source>
        <dbReference type="EMBL" id="QGZ00484.1"/>
    </source>
</evidence>
<dbReference type="SFLD" id="SFLDS00019">
    <property type="entry name" value="Glutathione_Transferase_(cytos"/>
    <property type="match status" value="1"/>
</dbReference>
<dbReference type="SUPFAM" id="SSF52833">
    <property type="entry name" value="Thioredoxin-like"/>
    <property type="match status" value="1"/>
</dbReference>
<dbReference type="Pfam" id="PF02798">
    <property type="entry name" value="GST_N"/>
    <property type="match status" value="1"/>
</dbReference>
<evidence type="ECO:0000256" key="2">
    <source>
        <dbReference type="ARBA" id="ARBA00022679"/>
    </source>
</evidence>
<dbReference type="SUPFAM" id="SSF47616">
    <property type="entry name" value="GST C-terminal domain-like"/>
    <property type="match status" value="1"/>
</dbReference>
<dbReference type="InterPro" id="IPR004045">
    <property type="entry name" value="Glutathione_S-Trfase_N"/>
</dbReference>
<feature type="domain" description="GST N-terminal" evidence="5">
    <location>
        <begin position="1"/>
        <end position="80"/>
    </location>
</feature>
<keyword evidence="2 7" id="KW-0808">Transferase</keyword>
<dbReference type="PANTHER" id="PTHR11571">
    <property type="entry name" value="GLUTATHIONE S-TRANSFERASE"/>
    <property type="match status" value="1"/>
</dbReference>
<dbReference type="EMBL" id="MK225552">
    <property type="protein sequence ID" value="QGZ00484.1"/>
    <property type="molecule type" value="mRNA"/>
</dbReference>
<protein>
    <recommendedName>
        <fullName evidence="1">glutathione transferase</fullName>
        <ecNumber evidence="1">2.5.1.18</ecNumber>
    </recommendedName>
</protein>
<dbReference type="EC" id="2.5.1.18" evidence="1"/>
<feature type="domain" description="GST C-terminal" evidence="6">
    <location>
        <begin position="82"/>
        <end position="200"/>
    </location>
</feature>
<dbReference type="InterPro" id="IPR036282">
    <property type="entry name" value="Glutathione-S-Trfase_C_sf"/>
</dbReference>
<dbReference type="Pfam" id="PF14497">
    <property type="entry name" value="GST_C_3"/>
    <property type="match status" value="1"/>
</dbReference>
<sequence>MSRKLQYFDVNGYAEAVRYMLHYGKLEFEDIRYKRDDWPIKSVKDALPYGQLPIYEEDGRVLSQSLAIARYVAHEVGLLPSDPWEQAVVEAAALNCYDFVKKIVTLMLDPSKIEENKKNIDEAVEFYLSRFEKELKTGNGYFGGKLSWADFILVGMIETTNLYLKGSIEKNYPTVTALISKIYSLPGIKEYVAKRGPYVLNL</sequence>
<dbReference type="InterPro" id="IPR050213">
    <property type="entry name" value="GST_superfamily"/>
</dbReference>
<dbReference type="PANTHER" id="PTHR11571:SF224">
    <property type="entry name" value="HEMATOPOIETIC PROSTAGLANDIN D SYNTHASE"/>
    <property type="match status" value="1"/>
</dbReference>